<evidence type="ECO:0000256" key="4">
    <source>
        <dbReference type="SAM" id="Coils"/>
    </source>
</evidence>
<dbReference type="Pfam" id="PF12796">
    <property type="entry name" value="Ank_2"/>
    <property type="match status" value="2"/>
</dbReference>
<dbReference type="OrthoDB" id="6022710at2759"/>
<dbReference type="SUPFAM" id="SSF48403">
    <property type="entry name" value="Ankyrin repeat"/>
    <property type="match status" value="1"/>
</dbReference>
<dbReference type="InterPro" id="IPR036770">
    <property type="entry name" value="Ankyrin_rpt-contain_sf"/>
</dbReference>
<evidence type="ECO:0000313" key="7">
    <source>
        <dbReference type="Proteomes" id="UP000594262"/>
    </source>
</evidence>
<evidence type="ECO:0000313" key="6">
    <source>
        <dbReference type="EnsemblMetazoa" id="CLYHEMP022108.1"/>
    </source>
</evidence>
<dbReference type="PROSITE" id="PS50297">
    <property type="entry name" value="ANK_REP_REGION"/>
    <property type="match status" value="1"/>
</dbReference>
<feature type="region of interest" description="Disordered" evidence="5">
    <location>
        <begin position="70"/>
        <end position="140"/>
    </location>
</feature>
<dbReference type="AlphaFoldDB" id="A0A7M5XEQ6"/>
<dbReference type="InterPro" id="IPR002110">
    <property type="entry name" value="Ankyrin_rpt"/>
</dbReference>
<organism evidence="6 7">
    <name type="scientific">Clytia hemisphaerica</name>
    <dbReference type="NCBI Taxonomy" id="252671"/>
    <lineage>
        <taxon>Eukaryota</taxon>
        <taxon>Metazoa</taxon>
        <taxon>Cnidaria</taxon>
        <taxon>Hydrozoa</taxon>
        <taxon>Hydroidolina</taxon>
        <taxon>Leptothecata</taxon>
        <taxon>Obeliida</taxon>
        <taxon>Clytiidae</taxon>
        <taxon>Clytia</taxon>
    </lineage>
</organism>
<feature type="coiled-coil region" evidence="4">
    <location>
        <begin position="294"/>
        <end position="324"/>
    </location>
</feature>
<dbReference type="EnsemblMetazoa" id="CLYHEMT022108.1">
    <property type="protein sequence ID" value="CLYHEMP022108.1"/>
    <property type="gene ID" value="CLYHEMG022108"/>
</dbReference>
<dbReference type="PANTHER" id="PTHR24198">
    <property type="entry name" value="ANKYRIN REPEAT AND PROTEIN KINASE DOMAIN-CONTAINING PROTEIN"/>
    <property type="match status" value="1"/>
</dbReference>
<dbReference type="PROSITE" id="PS50088">
    <property type="entry name" value="ANK_REPEAT"/>
    <property type="match status" value="1"/>
</dbReference>
<evidence type="ECO:0000256" key="1">
    <source>
        <dbReference type="ARBA" id="ARBA00022737"/>
    </source>
</evidence>
<sequence>MVESTKIFVLPCKTLEREVHALFDQDRRVRSLLSSQEKNKKEWKNRFAKMKVIINSSPEPRLVTLEPRVSRFSNSSQQSLGSTTQTTASFSRYTNESAEPRLMSPENKPKFSRHMNGLEPKKVPSSKSLHHGKVPSEKRMQTASLQYPESSGMPKVQSEASIEVKHLKYAKMEARAHWSSKVVFKECLEFCTPELQVELRKIDPEISDKNLDKTMSRFMQFDSVRRSLTEAERITNSMNPGLMTGERVKHYRNLMNSYLEERGLSDEHRPVKEVGVNDTCKKFHEMDNKDKEILDKLQNNLKKKKEAKAEAEKAKKDVMSDRKEVLPHLPIQYSVHPEPYDDKVNKAVAQVNASVAKATVHVPRTTPKERKSAFYNLSKKFDANLRRQHEKKKAEREKQTGPFIGNRTIVPVPKHRRYEASTMTLDERRENAEELMHKFSHDIVNAPSIDVGAGHIESADTYCKFLIDNAYDYGVPPCYVEEPRIRRKIEEGSYPNWTVKEEELSTVLRFAWKGKLKKLRQVLKDEKFQKKINRVDKQQRTAVHYAASWGCIKTLNILLRCPGVDVNKRDSHGKTPLYKAVEIGSLECVKALIKAGADTRIKAHDSRDALTYLLHFHGDERFEMFKLLWDVSPRTNDESRLGEMTILHMALMSDKHIVLLKCIDYMLCQGIDVNAREGNGRTAAHIAVIDQREDILQLLMAHKMNPLYEDLGNKSVIDYVRQPSDSRIYDVLQNYLEYGPGDIAEASNLRDGKNKHNMRRTEDYRTKYFGHRFL</sequence>
<reference evidence="6" key="1">
    <citation type="submission" date="2021-01" db="UniProtKB">
        <authorList>
            <consortium name="EnsemblMetazoa"/>
        </authorList>
    </citation>
    <scope>IDENTIFICATION</scope>
</reference>
<feature type="repeat" description="ANK" evidence="3">
    <location>
        <begin position="572"/>
        <end position="604"/>
    </location>
</feature>
<evidence type="ECO:0000256" key="3">
    <source>
        <dbReference type="PROSITE-ProRule" id="PRU00023"/>
    </source>
</evidence>
<dbReference type="Proteomes" id="UP000594262">
    <property type="component" value="Unplaced"/>
</dbReference>
<protein>
    <submittedName>
        <fullName evidence="6">Uncharacterized protein</fullName>
    </submittedName>
</protein>
<evidence type="ECO:0000256" key="2">
    <source>
        <dbReference type="ARBA" id="ARBA00023043"/>
    </source>
</evidence>
<dbReference type="SMART" id="SM00248">
    <property type="entry name" value="ANK"/>
    <property type="match status" value="4"/>
</dbReference>
<keyword evidence="1" id="KW-0677">Repeat</keyword>
<evidence type="ECO:0000256" key="5">
    <source>
        <dbReference type="SAM" id="MobiDB-lite"/>
    </source>
</evidence>
<dbReference type="RefSeq" id="XP_066936798.1">
    <property type="nucleotide sequence ID" value="XM_067080697.1"/>
</dbReference>
<name>A0A7M5XEQ6_9CNID</name>
<keyword evidence="4" id="KW-0175">Coiled coil</keyword>
<feature type="compositionally biased region" description="Low complexity" evidence="5">
    <location>
        <begin position="70"/>
        <end position="89"/>
    </location>
</feature>
<keyword evidence="7" id="KW-1185">Reference proteome</keyword>
<keyword evidence="2 3" id="KW-0040">ANK repeat</keyword>
<accession>A0A7M5XEQ6</accession>
<dbReference type="Gene3D" id="1.25.40.20">
    <property type="entry name" value="Ankyrin repeat-containing domain"/>
    <property type="match status" value="1"/>
</dbReference>
<dbReference type="GeneID" id="136824717"/>
<dbReference type="PANTHER" id="PTHR24198:SF165">
    <property type="entry name" value="ANKYRIN REPEAT-CONTAINING PROTEIN-RELATED"/>
    <property type="match status" value="1"/>
</dbReference>
<proteinExistence type="predicted"/>